<dbReference type="InterPro" id="IPR005031">
    <property type="entry name" value="COQ10_START"/>
</dbReference>
<dbReference type="EMBL" id="CP163444">
    <property type="protein sequence ID" value="XDQ70250.1"/>
    <property type="molecule type" value="Genomic_DNA"/>
</dbReference>
<evidence type="ECO:0000256" key="1">
    <source>
        <dbReference type="SAM" id="MobiDB-lite"/>
    </source>
</evidence>
<dbReference type="PANTHER" id="PTHR33824">
    <property type="entry name" value="POLYKETIDE CYCLASE/DEHYDRASE AND LIPID TRANSPORT SUPERFAMILY PROTEIN"/>
    <property type="match status" value="1"/>
</dbReference>
<name>A0AB39SWV4_9ACTN</name>
<organism evidence="3">
    <name type="scientific">Streptomyces sp. R44</name>
    <dbReference type="NCBI Taxonomy" id="3238633"/>
    <lineage>
        <taxon>Bacteria</taxon>
        <taxon>Bacillati</taxon>
        <taxon>Actinomycetota</taxon>
        <taxon>Actinomycetes</taxon>
        <taxon>Kitasatosporales</taxon>
        <taxon>Streptomycetaceae</taxon>
        <taxon>Streptomyces</taxon>
    </lineage>
</organism>
<protein>
    <submittedName>
        <fullName evidence="3">SRPBCC family protein</fullName>
    </submittedName>
</protein>
<feature type="compositionally biased region" description="Basic and acidic residues" evidence="1">
    <location>
        <begin position="252"/>
        <end position="269"/>
    </location>
</feature>
<dbReference type="Pfam" id="PF03364">
    <property type="entry name" value="Polyketide_cyc"/>
    <property type="match status" value="1"/>
</dbReference>
<dbReference type="CDD" id="cd07817">
    <property type="entry name" value="SRPBCC_8"/>
    <property type="match status" value="1"/>
</dbReference>
<evidence type="ECO:0000259" key="2">
    <source>
        <dbReference type="Pfam" id="PF03364"/>
    </source>
</evidence>
<accession>A0AB39SWV4</accession>
<reference evidence="3" key="1">
    <citation type="submission" date="2024-07" db="EMBL/GenBank/DDBJ databases">
        <authorList>
            <person name="Yu S.T."/>
        </authorList>
    </citation>
    <scope>NUCLEOTIDE SEQUENCE</scope>
    <source>
        <strain evidence="3">R44</strain>
    </source>
</reference>
<gene>
    <name evidence="3" type="ORF">AB5J54_06790</name>
</gene>
<dbReference type="InterPro" id="IPR047137">
    <property type="entry name" value="ORF3"/>
</dbReference>
<dbReference type="PANTHER" id="PTHR33824:SF7">
    <property type="entry name" value="POLYKETIDE CYCLASE_DEHYDRASE AND LIPID TRANSPORT SUPERFAMILY PROTEIN"/>
    <property type="match status" value="1"/>
</dbReference>
<dbReference type="InterPro" id="IPR023393">
    <property type="entry name" value="START-like_dom_sf"/>
</dbReference>
<dbReference type="RefSeq" id="WP_369142991.1">
    <property type="nucleotide sequence ID" value="NZ_CP163444.1"/>
</dbReference>
<dbReference type="AlphaFoldDB" id="A0AB39SWV4"/>
<evidence type="ECO:0000313" key="3">
    <source>
        <dbReference type="EMBL" id="XDQ70250.1"/>
    </source>
</evidence>
<feature type="region of interest" description="Disordered" evidence="1">
    <location>
        <begin position="250"/>
        <end position="364"/>
    </location>
</feature>
<sequence>MATEDRRDDKKSESGLDRLLGELGGFLTAQAGELAEKATDKLGDVTDQLYDVAENGGKLTDIGGRIFQGDSPVKAMVGSSLGGLKDKVTDAASNLFGGGKGKRKSGTQKITSMVETVDVGAPLRRVYNHWTQYEDFSGFTKGVRNVSQGDETSTDWKVKVGPSTRSWKATVQEQVPDDHIIWTSDGAKGSTRGCVSFHELAPSLTRILLTVEYYPSGLFEKTGNLWRAQGRRLRLDLKHFRRHVTLTDDEPEGWRGEIRDGEVVRSHEEALEEEEQENGETGEEEDEEEDQEGQEPEEEYEDDEEYEDEEGDGEEYEDAEPDEDDEEYAEADEEGYAEGDRDEEADEDEEDDEYETAGRRRRRR</sequence>
<feature type="compositionally biased region" description="Acidic residues" evidence="1">
    <location>
        <begin position="270"/>
        <end position="355"/>
    </location>
</feature>
<dbReference type="SUPFAM" id="SSF55961">
    <property type="entry name" value="Bet v1-like"/>
    <property type="match status" value="1"/>
</dbReference>
<proteinExistence type="predicted"/>
<feature type="domain" description="Coenzyme Q-binding protein COQ10 START" evidence="2">
    <location>
        <begin position="119"/>
        <end position="239"/>
    </location>
</feature>
<dbReference type="Gene3D" id="3.30.530.20">
    <property type="match status" value="1"/>
</dbReference>